<dbReference type="CDD" id="cd01285">
    <property type="entry name" value="nucleoside_deaminase"/>
    <property type="match status" value="1"/>
</dbReference>
<dbReference type="Pfam" id="PF14437">
    <property type="entry name" value="MafB19-deam"/>
    <property type="match status" value="1"/>
</dbReference>
<comment type="caution">
    <text evidence="2">The sequence shown here is derived from an EMBL/GenBank/DDBJ whole genome shotgun (WGS) entry which is preliminary data.</text>
</comment>
<accession>A0A9P9JG93</accession>
<dbReference type="InterPro" id="IPR016193">
    <property type="entry name" value="Cytidine_deaminase-like"/>
</dbReference>
<reference evidence="2" key="1">
    <citation type="journal article" date="2021" name="Nat. Commun.">
        <title>Genetic determinants of endophytism in the Arabidopsis root mycobiome.</title>
        <authorList>
            <person name="Mesny F."/>
            <person name="Miyauchi S."/>
            <person name="Thiergart T."/>
            <person name="Pickel B."/>
            <person name="Atanasova L."/>
            <person name="Karlsson M."/>
            <person name="Huettel B."/>
            <person name="Barry K.W."/>
            <person name="Haridas S."/>
            <person name="Chen C."/>
            <person name="Bauer D."/>
            <person name="Andreopoulos W."/>
            <person name="Pangilinan J."/>
            <person name="LaButti K."/>
            <person name="Riley R."/>
            <person name="Lipzen A."/>
            <person name="Clum A."/>
            <person name="Drula E."/>
            <person name="Henrissat B."/>
            <person name="Kohler A."/>
            <person name="Grigoriev I.V."/>
            <person name="Martin F.M."/>
            <person name="Hacquard S."/>
        </authorList>
    </citation>
    <scope>NUCLEOTIDE SEQUENCE</scope>
    <source>
        <strain evidence="2">MPI-CAGE-AT-0021</strain>
    </source>
</reference>
<proteinExistence type="predicted"/>
<organism evidence="2 3">
    <name type="scientific">Dactylonectria estremocensis</name>
    <dbReference type="NCBI Taxonomy" id="1079267"/>
    <lineage>
        <taxon>Eukaryota</taxon>
        <taxon>Fungi</taxon>
        <taxon>Dikarya</taxon>
        <taxon>Ascomycota</taxon>
        <taxon>Pezizomycotina</taxon>
        <taxon>Sordariomycetes</taxon>
        <taxon>Hypocreomycetidae</taxon>
        <taxon>Hypocreales</taxon>
        <taxon>Nectriaceae</taxon>
        <taxon>Dactylonectria</taxon>
    </lineage>
</organism>
<dbReference type="InterPro" id="IPR058535">
    <property type="entry name" value="MafB19-deam"/>
</dbReference>
<sequence>MSHFEPNIDTLKLCISLAKEALEAGDDPFGSVLVDSNGRILQQDRNRVLTGKNGDGKADATLHPELALAVWAQYNLEPEERAQTTMYTSGEHCAMCSAAHAYCGLGRIVYISSTAQYQTWLIEFGRGSGKLRPLAINDVAPAIQVQGPIVGLDEEVKELHRQKILGSKGASS</sequence>
<dbReference type="GO" id="GO:0006139">
    <property type="term" value="P:nucleobase-containing compound metabolic process"/>
    <property type="evidence" value="ECO:0007669"/>
    <property type="project" value="UniProtKB-ARBA"/>
</dbReference>
<dbReference type="AlphaFoldDB" id="A0A9P9JG93"/>
<dbReference type="Gene3D" id="3.40.140.10">
    <property type="entry name" value="Cytidine Deaminase, domain 2"/>
    <property type="match status" value="1"/>
</dbReference>
<dbReference type="PROSITE" id="PS51747">
    <property type="entry name" value="CYT_DCMP_DEAMINASES_2"/>
    <property type="match status" value="1"/>
</dbReference>
<dbReference type="SUPFAM" id="SSF53927">
    <property type="entry name" value="Cytidine deaminase-like"/>
    <property type="match status" value="1"/>
</dbReference>
<feature type="domain" description="CMP/dCMP-type deaminase" evidence="1">
    <location>
        <begin position="9"/>
        <end position="131"/>
    </location>
</feature>
<evidence type="ECO:0000313" key="2">
    <source>
        <dbReference type="EMBL" id="KAH7160447.1"/>
    </source>
</evidence>
<dbReference type="OrthoDB" id="408702at2759"/>
<keyword evidence="3" id="KW-1185">Reference proteome</keyword>
<dbReference type="EMBL" id="JAGMUU010000002">
    <property type="protein sequence ID" value="KAH7160447.1"/>
    <property type="molecule type" value="Genomic_DNA"/>
</dbReference>
<evidence type="ECO:0000259" key="1">
    <source>
        <dbReference type="PROSITE" id="PS51747"/>
    </source>
</evidence>
<protein>
    <submittedName>
        <fullName evidence="2">Cytidine deaminase-like protein</fullName>
    </submittedName>
</protein>
<name>A0A9P9JG93_9HYPO</name>
<dbReference type="InterPro" id="IPR002125">
    <property type="entry name" value="CMP_dCMP_dom"/>
</dbReference>
<dbReference type="Proteomes" id="UP000717696">
    <property type="component" value="Unassembled WGS sequence"/>
</dbReference>
<dbReference type="GO" id="GO:0003824">
    <property type="term" value="F:catalytic activity"/>
    <property type="evidence" value="ECO:0007669"/>
    <property type="project" value="InterPro"/>
</dbReference>
<gene>
    <name evidence="2" type="ORF">B0J13DRAFT_127938</name>
</gene>
<evidence type="ECO:0000313" key="3">
    <source>
        <dbReference type="Proteomes" id="UP000717696"/>
    </source>
</evidence>